<sequence>MNGLNWFINDNKRMEEALFLIVELLIDVNHSQENKALKSILMEYKEVLANSNPSEIFILNQLTKDISMAIEKDNVLLSEYQTPKMRHLIRISKTKGVSFAEKYPIRYH</sequence>
<dbReference type="AlphaFoldDB" id="A0A6G8ASZ1"/>
<evidence type="ECO:0008006" key="3">
    <source>
        <dbReference type="Google" id="ProtNLM"/>
    </source>
</evidence>
<dbReference type="Gene3D" id="1.20.1440.140">
    <property type="match status" value="1"/>
</dbReference>
<dbReference type="GO" id="GO:0030153">
    <property type="term" value="P:bacteriocin immunity"/>
    <property type="evidence" value="ECO:0007669"/>
    <property type="project" value="InterPro"/>
</dbReference>
<dbReference type="InterPro" id="IPR053739">
    <property type="entry name" value="Bact_Immunity_Domain_sf"/>
</dbReference>
<name>A0A6G8ASZ1_9ENTE</name>
<evidence type="ECO:0000313" key="1">
    <source>
        <dbReference type="EMBL" id="QIL48089.1"/>
    </source>
</evidence>
<accession>A0A6G8ASZ1</accession>
<dbReference type="Proteomes" id="UP000501747">
    <property type="component" value="Chromosome"/>
</dbReference>
<protein>
    <recommendedName>
        <fullName evidence="3">Bacteriocin immunity protein</fullName>
    </recommendedName>
</protein>
<organism evidence="1 2">
    <name type="scientific">Vagococcus hydrophili</name>
    <dbReference type="NCBI Taxonomy" id="2714947"/>
    <lineage>
        <taxon>Bacteria</taxon>
        <taxon>Bacillati</taxon>
        <taxon>Bacillota</taxon>
        <taxon>Bacilli</taxon>
        <taxon>Lactobacillales</taxon>
        <taxon>Enterococcaceae</taxon>
        <taxon>Vagococcus</taxon>
    </lineage>
</organism>
<evidence type="ECO:0000313" key="2">
    <source>
        <dbReference type="Proteomes" id="UP000501747"/>
    </source>
</evidence>
<proteinExistence type="predicted"/>
<reference evidence="1 2" key="1">
    <citation type="submission" date="2020-03" db="EMBL/GenBank/DDBJ databases">
        <title>Vagococcus sp. nov., isolated from beetles.</title>
        <authorList>
            <person name="Hyun D.-W."/>
            <person name="Bae J.-W."/>
        </authorList>
    </citation>
    <scope>NUCLEOTIDE SEQUENCE [LARGE SCALE GENOMIC DNA]</scope>
    <source>
        <strain evidence="1 2">HDW17B</strain>
    </source>
</reference>
<dbReference type="EMBL" id="CP049887">
    <property type="protein sequence ID" value="QIL48089.1"/>
    <property type="molecule type" value="Genomic_DNA"/>
</dbReference>
<gene>
    <name evidence="1" type="ORF">G7082_05965</name>
</gene>
<dbReference type="KEGG" id="vhy:G7082_05965"/>
<dbReference type="RefSeq" id="WP_166034237.1">
    <property type="nucleotide sequence ID" value="NZ_CP049887.1"/>
</dbReference>
<keyword evidence="2" id="KW-1185">Reference proteome</keyword>